<feature type="transmembrane region" description="Helical" evidence="6">
    <location>
        <begin position="421"/>
        <end position="439"/>
    </location>
</feature>
<keyword evidence="3 6" id="KW-1133">Transmembrane helix</keyword>
<dbReference type="AlphaFoldDB" id="A0AA38LKU4"/>
<dbReference type="Proteomes" id="UP000824469">
    <property type="component" value="Unassembled WGS sequence"/>
</dbReference>
<comment type="subcellular location">
    <subcellularLocation>
        <location evidence="1">Membrane</location>
        <topology evidence="1">Multi-pass membrane protein</topology>
    </subcellularLocation>
</comment>
<dbReference type="SUPFAM" id="SSF103473">
    <property type="entry name" value="MFS general substrate transporter"/>
    <property type="match status" value="1"/>
</dbReference>
<evidence type="ECO:0000259" key="8">
    <source>
        <dbReference type="Pfam" id="PF23262"/>
    </source>
</evidence>
<feature type="transmembrane region" description="Helical" evidence="6">
    <location>
        <begin position="198"/>
        <end position="216"/>
    </location>
</feature>
<feature type="domain" description="NFD4 C-terminal" evidence="8">
    <location>
        <begin position="339"/>
        <end position="509"/>
    </location>
</feature>
<evidence type="ECO:0008006" key="11">
    <source>
        <dbReference type="Google" id="ProtNLM"/>
    </source>
</evidence>
<accession>A0AA38LKU4</accession>
<evidence type="ECO:0000259" key="7">
    <source>
        <dbReference type="Pfam" id="PF06813"/>
    </source>
</evidence>
<name>A0AA38LKU4_TAXCH</name>
<feature type="transmembrane region" description="Helical" evidence="6">
    <location>
        <begin position="391"/>
        <end position="409"/>
    </location>
</feature>
<reference evidence="9 10" key="1">
    <citation type="journal article" date="2021" name="Nat. Plants">
        <title>The Taxus genome provides insights into paclitaxel biosynthesis.</title>
        <authorList>
            <person name="Xiong X."/>
            <person name="Gou J."/>
            <person name="Liao Q."/>
            <person name="Li Y."/>
            <person name="Zhou Q."/>
            <person name="Bi G."/>
            <person name="Li C."/>
            <person name="Du R."/>
            <person name="Wang X."/>
            <person name="Sun T."/>
            <person name="Guo L."/>
            <person name="Liang H."/>
            <person name="Lu P."/>
            <person name="Wu Y."/>
            <person name="Zhang Z."/>
            <person name="Ro D.K."/>
            <person name="Shang Y."/>
            <person name="Huang S."/>
            <person name="Yan J."/>
        </authorList>
    </citation>
    <scope>NUCLEOTIDE SEQUENCE [LARGE SCALE GENOMIC DNA]</scope>
    <source>
        <strain evidence="9">Ta-2019</strain>
    </source>
</reference>
<dbReference type="PANTHER" id="PTHR21576:SF11">
    <property type="entry name" value="MAJOR FACILITATOR SUPERFAMILY PROTEIN"/>
    <property type="match status" value="1"/>
</dbReference>
<organism evidence="9 10">
    <name type="scientific">Taxus chinensis</name>
    <name type="common">Chinese yew</name>
    <name type="synonym">Taxus wallichiana var. chinensis</name>
    <dbReference type="NCBI Taxonomy" id="29808"/>
    <lineage>
        <taxon>Eukaryota</taxon>
        <taxon>Viridiplantae</taxon>
        <taxon>Streptophyta</taxon>
        <taxon>Embryophyta</taxon>
        <taxon>Tracheophyta</taxon>
        <taxon>Spermatophyta</taxon>
        <taxon>Pinopsida</taxon>
        <taxon>Pinidae</taxon>
        <taxon>Conifers II</taxon>
        <taxon>Cupressales</taxon>
        <taxon>Taxaceae</taxon>
        <taxon>Taxus</taxon>
    </lineage>
</organism>
<feature type="transmembrane region" description="Helical" evidence="6">
    <location>
        <begin position="352"/>
        <end position="370"/>
    </location>
</feature>
<keyword evidence="2 6" id="KW-0812">Transmembrane</keyword>
<feature type="transmembrane region" description="Helical" evidence="6">
    <location>
        <begin position="170"/>
        <end position="189"/>
    </location>
</feature>
<proteinExistence type="predicted"/>
<evidence type="ECO:0000256" key="4">
    <source>
        <dbReference type="ARBA" id="ARBA00023136"/>
    </source>
</evidence>
<feature type="compositionally biased region" description="Polar residues" evidence="5">
    <location>
        <begin position="303"/>
        <end position="313"/>
    </location>
</feature>
<feature type="transmembrane region" description="Helical" evidence="6">
    <location>
        <begin position="446"/>
        <end position="464"/>
    </location>
</feature>
<feature type="transmembrane region" description="Helical" evidence="6">
    <location>
        <begin position="66"/>
        <end position="91"/>
    </location>
</feature>
<feature type="region of interest" description="Disordered" evidence="5">
    <location>
        <begin position="291"/>
        <end position="313"/>
    </location>
</feature>
<feature type="transmembrane region" description="Helical" evidence="6">
    <location>
        <begin position="484"/>
        <end position="503"/>
    </location>
</feature>
<dbReference type="OMA" id="KKIMNIN"/>
<evidence type="ECO:0000313" key="10">
    <source>
        <dbReference type="Proteomes" id="UP000824469"/>
    </source>
</evidence>
<feature type="non-terminal residue" evidence="9">
    <location>
        <position position="1"/>
    </location>
</feature>
<evidence type="ECO:0000256" key="6">
    <source>
        <dbReference type="SAM" id="Phobius"/>
    </source>
</evidence>
<feature type="domain" description="Nodulin-like" evidence="7">
    <location>
        <begin position="1"/>
        <end position="215"/>
    </location>
</feature>
<dbReference type="Pfam" id="PF06813">
    <property type="entry name" value="Nodulin-like"/>
    <property type="match status" value="1"/>
</dbReference>
<dbReference type="EMBL" id="JAHRHJ020000002">
    <property type="protein sequence ID" value="KAH9326210.1"/>
    <property type="molecule type" value="Genomic_DNA"/>
</dbReference>
<feature type="transmembrane region" description="Helical" evidence="6">
    <location>
        <begin position="20"/>
        <end position="46"/>
    </location>
</feature>
<keyword evidence="4 6" id="KW-0472">Membrane</keyword>
<protein>
    <recommendedName>
        <fullName evidence="11">Nodulin-like domain-containing protein</fullName>
    </recommendedName>
</protein>
<dbReference type="InterPro" id="IPR010658">
    <property type="entry name" value="Nodulin-like"/>
</dbReference>
<dbReference type="Pfam" id="PF23262">
    <property type="entry name" value="NFD4_C"/>
    <property type="match status" value="1"/>
</dbReference>
<evidence type="ECO:0000256" key="1">
    <source>
        <dbReference type="ARBA" id="ARBA00004141"/>
    </source>
</evidence>
<feature type="transmembrane region" description="Helical" evidence="6">
    <location>
        <begin position="130"/>
        <end position="150"/>
    </location>
</feature>
<gene>
    <name evidence="9" type="ORF">KI387_006388</name>
</gene>
<evidence type="ECO:0000256" key="2">
    <source>
        <dbReference type="ARBA" id="ARBA00022692"/>
    </source>
</evidence>
<dbReference type="InterPro" id="IPR056555">
    <property type="entry name" value="NFD4_C"/>
</dbReference>
<sequence length="526" mass="57520">MGIDQTKLNNLAVASDLGKLIGWVSGMACMVLPTWAVLGIAVSLGMMGYGLQWLVVSAIIKPLPYWVMYILCMMAGNSICWLNTVCFRVAISNFPDKRGIASGLSTSYSGLSTVIYTNLSRLINPNKPSLYLLLNAFVPVVVCGISVIFIRIPQPNAVVNDEGEGRDITYIFTFIAIVTAVYSIVFEFLPHGENSREGAYMAVLVFLLLSLLYVPLKAALCGKKLERSASTRVTDIEKAVEMHRPREKINCGQYIQDIGALDIYVEYKEFSDLWRQNSKDGDALQQQNLAETNTEQEMQQQNPAETNPVDNTEQEIITSADTDILKKPRFLKPVPPVGEEHGALQLLRSLDFWLYYFVYFCGGTVGLVYINNLGQITQSLGYSKTPKLASLVSSFGFLGRIASGLPDYFQSMTRGFPRPAWLGIWTLPLVPALFMLAFLDQKQSVLYGSTAIIGTCAGAITSVAVPTSSELFGMEHFGVNHNILISNIAFGSLLFGGVAGVVYDRSASSSSSSSSTATTCLGRACY</sequence>
<dbReference type="InterPro" id="IPR036259">
    <property type="entry name" value="MFS_trans_sf"/>
</dbReference>
<comment type="caution">
    <text evidence="9">The sequence shown here is derived from an EMBL/GenBank/DDBJ whole genome shotgun (WGS) entry which is preliminary data.</text>
</comment>
<dbReference type="Gene3D" id="1.20.1250.20">
    <property type="entry name" value="MFS general substrate transporter like domains"/>
    <property type="match status" value="1"/>
</dbReference>
<evidence type="ECO:0000256" key="5">
    <source>
        <dbReference type="SAM" id="MobiDB-lite"/>
    </source>
</evidence>
<dbReference type="PANTHER" id="PTHR21576">
    <property type="entry name" value="UNCHARACTERIZED NODULIN-LIKE PROTEIN"/>
    <property type="match status" value="1"/>
</dbReference>
<evidence type="ECO:0000256" key="3">
    <source>
        <dbReference type="ARBA" id="ARBA00022989"/>
    </source>
</evidence>
<feature type="compositionally biased region" description="Low complexity" evidence="5">
    <location>
        <begin position="291"/>
        <end position="302"/>
    </location>
</feature>
<keyword evidence="10" id="KW-1185">Reference proteome</keyword>
<evidence type="ECO:0000313" key="9">
    <source>
        <dbReference type="EMBL" id="KAH9326210.1"/>
    </source>
</evidence>
<dbReference type="GO" id="GO:0016020">
    <property type="term" value="C:membrane"/>
    <property type="evidence" value="ECO:0007669"/>
    <property type="project" value="UniProtKB-SubCell"/>
</dbReference>